<protein>
    <submittedName>
        <fullName evidence="2">Uncharacterized protein</fullName>
    </submittedName>
</protein>
<dbReference type="AlphaFoldDB" id="A0AAV4FSG8"/>
<feature type="region of interest" description="Disordered" evidence="1">
    <location>
        <begin position="1"/>
        <end position="23"/>
    </location>
</feature>
<feature type="compositionally biased region" description="Polar residues" evidence="1">
    <location>
        <begin position="1"/>
        <end position="15"/>
    </location>
</feature>
<dbReference type="EMBL" id="BMAT01000926">
    <property type="protein sequence ID" value="GFR76184.1"/>
    <property type="molecule type" value="Genomic_DNA"/>
</dbReference>
<gene>
    <name evidence="2" type="ORF">ElyMa_000475100</name>
</gene>
<sequence length="134" mass="14615">MPTSASAVPMTSLSKGQGDHTQGRRFRLASGLGLEMTRSDRTVLRIDGLLKVQLMVMYQHRVEEELFRSCQYSIVGNRLCGCCMICLALRDVEDLVSPGAGIPGVEVVLVCMACWGELSVLVRVLKVSNVSIPC</sequence>
<reference evidence="2 3" key="1">
    <citation type="journal article" date="2021" name="Elife">
        <title>Chloroplast acquisition without the gene transfer in kleptoplastic sea slugs, Plakobranchus ocellatus.</title>
        <authorList>
            <person name="Maeda T."/>
            <person name="Takahashi S."/>
            <person name="Yoshida T."/>
            <person name="Shimamura S."/>
            <person name="Takaki Y."/>
            <person name="Nagai Y."/>
            <person name="Toyoda A."/>
            <person name="Suzuki Y."/>
            <person name="Arimoto A."/>
            <person name="Ishii H."/>
            <person name="Satoh N."/>
            <person name="Nishiyama T."/>
            <person name="Hasebe M."/>
            <person name="Maruyama T."/>
            <person name="Minagawa J."/>
            <person name="Obokata J."/>
            <person name="Shigenobu S."/>
        </authorList>
    </citation>
    <scope>NUCLEOTIDE SEQUENCE [LARGE SCALE GENOMIC DNA]</scope>
</reference>
<evidence type="ECO:0000256" key="1">
    <source>
        <dbReference type="SAM" id="MobiDB-lite"/>
    </source>
</evidence>
<proteinExistence type="predicted"/>
<name>A0AAV4FSG8_9GAST</name>
<comment type="caution">
    <text evidence="2">The sequence shown here is derived from an EMBL/GenBank/DDBJ whole genome shotgun (WGS) entry which is preliminary data.</text>
</comment>
<keyword evidence="3" id="KW-1185">Reference proteome</keyword>
<organism evidence="2 3">
    <name type="scientific">Elysia marginata</name>
    <dbReference type="NCBI Taxonomy" id="1093978"/>
    <lineage>
        <taxon>Eukaryota</taxon>
        <taxon>Metazoa</taxon>
        <taxon>Spiralia</taxon>
        <taxon>Lophotrochozoa</taxon>
        <taxon>Mollusca</taxon>
        <taxon>Gastropoda</taxon>
        <taxon>Heterobranchia</taxon>
        <taxon>Euthyneura</taxon>
        <taxon>Panpulmonata</taxon>
        <taxon>Sacoglossa</taxon>
        <taxon>Placobranchoidea</taxon>
        <taxon>Plakobranchidae</taxon>
        <taxon>Elysia</taxon>
    </lineage>
</organism>
<accession>A0AAV4FSG8</accession>
<dbReference type="Proteomes" id="UP000762676">
    <property type="component" value="Unassembled WGS sequence"/>
</dbReference>
<evidence type="ECO:0000313" key="3">
    <source>
        <dbReference type="Proteomes" id="UP000762676"/>
    </source>
</evidence>
<evidence type="ECO:0000313" key="2">
    <source>
        <dbReference type="EMBL" id="GFR76184.1"/>
    </source>
</evidence>